<evidence type="ECO:0000313" key="1">
    <source>
        <dbReference type="EMBL" id="KAI4332445.1"/>
    </source>
</evidence>
<dbReference type="EMBL" id="CM039432">
    <property type="protein sequence ID" value="KAI4332445.1"/>
    <property type="molecule type" value="Genomic_DNA"/>
</dbReference>
<gene>
    <name evidence="1" type="ORF">L6164_017354</name>
</gene>
<proteinExistence type="predicted"/>
<organism evidence="1 2">
    <name type="scientific">Bauhinia variegata</name>
    <name type="common">Purple orchid tree</name>
    <name type="synonym">Phanera variegata</name>
    <dbReference type="NCBI Taxonomy" id="167791"/>
    <lineage>
        <taxon>Eukaryota</taxon>
        <taxon>Viridiplantae</taxon>
        <taxon>Streptophyta</taxon>
        <taxon>Embryophyta</taxon>
        <taxon>Tracheophyta</taxon>
        <taxon>Spermatophyta</taxon>
        <taxon>Magnoliopsida</taxon>
        <taxon>eudicotyledons</taxon>
        <taxon>Gunneridae</taxon>
        <taxon>Pentapetalae</taxon>
        <taxon>rosids</taxon>
        <taxon>fabids</taxon>
        <taxon>Fabales</taxon>
        <taxon>Fabaceae</taxon>
        <taxon>Cercidoideae</taxon>
        <taxon>Cercideae</taxon>
        <taxon>Bauhiniinae</taxon>
        <taxon>Bauhinia</taxon>
    </lineage>
</organism>
<evidence type="ECO:0000313" key="2">
    <source>
        <dbReference type="Proteomes" id="UP000828941"/>
    </source>
</evidence>
<accession>A0ACB9N8D6</accession>
<protein>
    <submittedName>
        <fullName evidence="1">Uncharacterized protein</fullName>
    </submittedName>
</protein>
<reference evidence="1 2" key="1">
    <citation type="journal article" date="2022" name="DNA Res.">
        <title>Chromosomal-level genome assembly of the orchid tree Bauhinia variegata (Leguminosae; Cercidoideae) supports the allotetraploid origin hypothesis of Bauhinia.</title>
        <authorList>
            <person name="Zhong Y."/>
            <person name="Chen Y."/>
            <person name="Zheng D."/>
            <person name="Pang J."/>
            <person name="Liu Y."/>
            <person name="Luo S."/>
            <person name="Meng S."/>
            <person name="Qian L."/>
            <person name="Wei D."/>
            <person name="Dai S."/>
            <person name="Zhou R."/>
        </authorList>
    </citation>
    <scope>NUCLEOTIDE SEQUENCE [LARGE SCALE GENOMIC DNA]</scope>
    <source>
        <strain evidence="1">BV-YZ2020</strain>
    </source>
</reference>
<name>A0ACB9N8D6_BAUVA</name>
<keyword evidence="2" id="KW-1185">Reference proteome</keyword>
<sequence length="565" mass="63436">MRLQNHPLPKPELVLEFNGKTISTDEQNVSDAINIATDELAGNATGISNTPLTLLVKKNGVPDLTMVDLPGISREPVHGQPENIYDQIRNIIMEYIRPEESIILNVLSAAVDFATCESIRMSQTVDKTGDRTLAVVTKADKAPEGLLEKVTADDVHIGLGYVCVRNRIGDESYDEARLFETHHLLSKIDKSIVGVPVLAQKLVEIQASSISRNLPEIVKKINEKLNFTLSELEKLPNILTSDEDAMTALMQVIGLAKDSLRKILLAGEFDEYPDDKQMHCTGRLAEMLNEYSNDLIKCAERDSTKDFLKGEIKVLEEAKIIGLPNFTPRTAFLTLLKARVKGISSMPTDFIDKVWNYLETVVNAVLRHHSEPYYHLQMSSERAGQSLIAKMKENSMKHVKIVVEMQKLTDYTCSPEYMAEYNKLMTQQNPFVTQVLEKKVSLVELEGIGNIVVSPGHLSQYPLLREQAFDLKMRMTAYWKIVLRRLVDDIALHLQFSINNLVNKDLEIEIVADIMSPIGGGIERLLDEVPSVARKRTTLNQSVKVLRESKNEVAKIIDKISSYGN</sequence>
<comment type="caution">
    <text evidence="1">The sequence shown here is derived from an EMBL/GenBank/DDBJ whole genome shotgun (WGS) entry which is preliminary data.</text>
</comment>
<dbReference type="Proteomes" id="UP000828941">
    <property type="component" value="Chromosome 7"/>
</dbReference>